<dbReference type="EMBL" id="CP003281">
    <property type="protein sequence ID" value="AFL85089.1"/>
    <property type="molecule type" value="Genomic_DNA"/>
</dbReference>
<feature type="transmembrane region" description="Helical" evidence="1">
    <location>
        <begin position="110"/>
        <end position="128"/>
    </location>
</feature>
<feature type="transmembrane region" description="Helical" evidence="1">
    <location>
        <begin position="306"/>
        <end position="324"/>
    </location>
</feature>
<feature type="transmembrane region" description="Helical" evidence="1">
    <location>
        <begin position="281"/>
        <end position="300"/>
    </location>
</feature>
<dbReference type="STRING" id="866536.Belba_2536"/>
<organism evidence="2 3">
    <name type="scientific">Belliella baltica (strain DSM 15883 / CIP 108006 / LMG 21964 / BA134)</name>
    <dbReference type="NCBI Taxonomy" id="866536"/>
    <lineage>
        <taxon>Bacteria</taxon>
        <taxon>Pseudomonadati</taxon>
        <taxon>Bacteroidota</taxon>
        <taxon>Cytophagia</taxon>
        <taxon>Cytophagales</taxon>
        <taxon>Cyclobacteriaceae</taxon>
        <taxon>Belliella</taxon>
    </lineage>
</organism>
<dbReference type="KEGG" id="bbd:Belba_2536"/>
<evidence type="ECO:0000256" key="1">
    <source>
        <dbReference type="SAM" id="Phobius"/>
    </source>
</evidence>
<proteinExistence type="predicted"/>
<sequence>MGQYNFNKQFPYSLLLLFSLLISSFLIIYSWNKGFDLSDEGFYLLMADPLQSNEFNLTRYDLFFKIVHEFFHFEFGIASLRIIRYILYLITLIPLALVVIQHNQLTSRTLIFNISITILLSLFLSYGFQPHSLSYNHLNVFFSSCLIFLIYKLNNNQALSVWKILWLGLILGFIFYIKISTALLLTIVSLVLLIKRHRFTYKLFIIILPLCVFELIFYFRLNQSLLQSVFLHSSLNFNRTDYGIFDLSKNLIVGGVWTSLFFCSGILIAKSSKIKNLYYKTAFIIFILVIILWCLAMVKIAEPWVFLYPAVLLIILGFLSLHYIKKRTRGEDLVIYLLLLFFPFILHAGSNLYFYWVNIHYSFSWVILIFLISKDNPQLRRFVFLLILGSPLLIWDGLWNRPFQQCGIVENINSYSYREGKEIYISTSLFNLLGEIKNRLTEHEEIDLIPLYRNPGINYLLGKQVPYIPGYWDQNHFKAIYKEGKNKRLFIYNGVFELPKFDSEEDIILFTYPRDVVCVE</sequence>
<dbReference type="PATRIC" id="fig|866536.3.peg.2619"/>
<evidence type="ECO:0000313" key="2">
    <source>
        <dbReference type="EMBL" id="AFL85089.1"/>
    </source>
</evidence>
<dbReference type="AlphaFoldDB" id="I3Z771"/>
<feature type="transmembrane region" description="Helical" evidence="1">
    <location>
        <begin position="165"/>
        <end position="194"/>
    </location>
</feature>
<gene>
    <name evidence="2" type="ordered locus">Belba_2536</name>
</gene>
<keyword evidence="3" id="KW-1185">Reference proteome</keyword>
<feature type="transmembrane region" description="Helical" evidence="1">
    <location>
        <begin position="251"/>
        <end position="269"/>
    </location>
</feature>
<keyword evidence="1" id="KW-0472">Membrane</keyword>
<keyword evidence="1" id="KW-1133">Transmembrane helix</keyword>
<dbReference type="Proteomes" id="UP000006050">
    <property type="component" value="Chromosome"/>
</dbReference>
<feature type="transmembrane region" description="Helical" evidence="1">
    <location>
        <begin position="382"/>
        <end position="399"/>
    </location>
</feature>
<feature type="transmembrane region" description="Helical" evidence="1">
    <location>
        <begin position="355"/>
        <end position="373"/>
    </location>
</feature>
<name>I3Z771_BELBD</name>
<evidence type="ECO:0008006" key="4">
    <source>
        <dbReference type="Google" id="ProtNLM"/>
    </source>
</evidence>
<evidence type="ECO:0000313" key="3">
    <source>
        <dbReference type="Proteomes" id="UP000006050"/>
    </source>
</evidence>
<feature type="transmembrane region" description="Helical" evidence="1">
    <location>
        <begin position="85"/>
        <end position="104"/>
    </location>
</feature>
<accession>I3Z771</accession>
<reference evidence="3" key="1">
    <citation type="submission" date="2012-06" db="EMBL/GenBank/DDBJ databases">
        <title>The complete genome of Belliella baltica DSM 15883.</title>
        <authorList>
            <person name="Lucas S."/>
            <person name="Copeland A."/>
            <person name="Lapidus A."/>
            <person name="Goodwin L."/>
            <person name="Pitluck S."/>
            <person name="Peters L."/>
            <person name="Mikhailova N."/>
            <person name="Davenport K."/>
            <person name="Kyrpides N."/>
            <person name="Mavromatis K."/>
            <person name="Pagani I."/>
            <person name="Ivanova N."/>
            <person name="Ovchinnikova G."/>
            <person name="Zeytun A."/>
            <person name="Detter J.C."/>
            <person name="Han C."/>
            <person name="Land M."/>
            <person name="Hauser L."/>
            <person name="Markowitz V."/>
            <person name="Cheng J.-F."/>
            <person name="Hugenholtz P."/>
            <person name="Woyke T."/>
            <person name="Wu D."/>
            <person name="Tindall B."/>
            <person name="Pomrenke H."/>
            <person name="Brambilla E."/>
            <person name="Klenk H.-P."/>
            <person name="Eisen J.A."/>
        </authorList>
    </citation>
    <scope>NUCLEOTIDE SEQUENCE [LARGE SCALE GENOMIC DNA]</scope>
    <source>
        <strain evidence="3">DSM 15883 / CIP 108006 / LMG 21964 / BA134</strain>
    </source>
</reference>
<protein>
    <recommendedName>
        <fullName evidence="4">Glycosyltransferase RgtA/B/C/D-like domain-containing protein</fullName>
    </recommendedName>
</protein>
<keyword evidence="1" id="KW-0812">Transmembrane</keyword>
<feature type="transmembrane region" description="Helical" evidence="1">
    <location>
        <begin position="333"/>
        <end position="349"/>
    </location>
</feature>
<dbReference type="HOGENOM" id="CLU_516436_0_0_10"/>
<feature type="transmembrane region" description="Helical" evidence="1">
    <location>
        <begin position="12"/>
        <end position="31"/>
    </location>
</feature>
<feature type="transmembrane region" description="Helical" evidence="1">
    <location>
        <begin position="201"/>
        <end position="221"/>
    </location>
</feature>